<dbReference type="InterPro" id="IPR019199">
    <property type="entry name" value="Virulence_VapD/CRISPR_Cas2"/>
</dbReference>
<keyword evidence="7 8" id="KW-0051">Antiviral defense</keyword>
<dbReference type="GO" id="GO:0004521">
    <property type="term" value="F:RNA endonuclease activity"/>
    <property type="evidence" value="ECO:0007669"/>
    <property type="project" value="InterPro"/>
</dbReference>
<evidence type="ECO:0000256" key="8">
    <source>
        <dbReference type="HAMAP-Rule" id="MF_01471"/>
    </source>
</evidence>
<dbReference type="CDD" id="cd09725">
    <property type="entry name" value="Cas2_I_II_III"/>
    <property type="match status" value="1"/>
</dbReference>
<dbReference type="SUPFAM" id="SSF143430">
    <property type="entry name" value="TTP0101/SSO1404-like"/>
    <property type="match status" value="1"/>
</dbReference>
<dbReference type="EMBL" id="QZAB01000018">
    <property type="protein sequence ID" value="RQD92735.1"/>
    <property type="molecule type" value="Genomic_DNA"/>
</dbReference>
<feature type="binding site" evidence="8">
    <location>
        <position position="9"/>
    </location>
    <ligand>
        <name>Mg(2+)</name>
        <dbReference type="ChEBI" id="CHEBI:18420"/>
        <note>catalytic</note>
    </ligand>
</feature>
<keyword evidence="6 8" id="KW-0460">Magnesium</keyword>
<comment type="function">
    <text evidence="8">CRISPR (clustered regularly interspaced short palindromic repeat), is an adaptive immune system that provides protection against mobile genetic elements (viruses, transposable elements and conjugative plasmids). CRISPR clusters contain sequences complementary to antecedent mobile elements and target invading nucleic acids. CRISPR clusters are transcribed and processed into CRISPR RNA (crRNA). Functions as a ssRNA-specific endoribonuclease. Involved in the integration of spacer DNA into the CRISPR cassette.</text>
</comment>
<dbReference type="GO" id="GO:0046872">
    <property type="term" value="F:metal ion binding"/>
    <property type="evidence" value="ECO:0007669"/>
    <property type="project" value="UniProtKB-UniRule"/>
</dbReference>
<dbReference type="Pfam" id="PF09827">
    <property type="entry name" value="CRISPR_Cas2"/>
    <property type="match status" value="1"/>
</dbReference>
<keyword evidence="2 8" id="KW-0540">Nuclease</keyword>
<comment type="subunit">
    <text evidence="8">Homodimer, forms a heterotetramer with a Cas1 homodimer.</text>
</comment>
<dbReference type="AlphaFoldDB" id="A0A424Z4S2"/>
<dbReference type="Proteomes" id="UP000284763">
    <property type="component" value="Unassembled WGS sequence"/>
</dbReference>
<evidence type="ECO:0000256" key="1">
    <source>
        <dbReference type="ARBA" id="ARBA00001946"/>
    </source>
</evidence>
<name>A0A424Z4S2_9EURY</name>
<evidence type="ECO:0000256" key="4">
    <source>
        <dbReference type="ARBA" id="ARBA00022759"/>
    </source>
</evidence>
<accession>A0A424Z4S2</accession>
<dbReference type="NCBIfam" id="TIGR01573">
    <property type="entry name" value="cas2"/>
    <property type="match status" value="1"/>
</dbReference>
<evidence type="ECO:0000256" key="7">
    <source>
        <dbReference type="ARBA" id="ARBA00023118"/>
    </source>
</evidence>
<keyword evidence="4 8" id="KW-0255">Endonuclease</keyword>
<dbReference type="GO" id="GO:0043571">
    <property type="term" value="P:maintenance of CRISPR repeat elements"/>
    <property type="evidence" value="ECO:0007669"/>
    <property type="project" value="UniProtKB-UniRule"/>
</dbReference>
<reference evidence="9 10" key="1">
    <citation type="submission" date="2018-08" db="EMBL/GenBank/DDBJ databases">
        <title>The metabolism and importance of syntrophic acetate oxidation coupled to methane or sulfide production in haloalkaline environments.</title>
        <authorList>
            <person name="Timmers P.H.A."/>
            <person name="Vavourakis C.D."/>
            <person name="Sorokin D.Y."/>
            <person name="Sinninghe Damste J.S."/>
            <person name="Muyzer G."/>
            <person name="Stams A.J.M."/>
            <person name="Plugge C.M."/>
        </authorList>
    </citation>
    <scope>NUCLEOTIDE SEQUENCE [LARGE SCALE GENOMIC DNA]</scope>
    <source>
        <strain evidence="9">MSAO_Arc3</strain>
    </source>
</reference>
<dbReference type="EC" id="3.1.-.-" evidence="8"/>
<evidence type="ECO:0000313" key="9">
    <source>
        <dbReference type="EMBL" id="RQD92735.1"/>
    </source>
</evidence>
<keyword evidence="3 8" id="KW-0479">Metal-binding</keyword>
<keyword evidence="5 8" id="KW-0378">Hydrolase</keyword>
<evidence type="ECO:0000256" key="3">
    <source>
        <dbReference type="ARBA" id="ARBA00022723"/>
    </source>
</evidence>
<protein>
    <recommendedName>
        <fullName evidence="8">CRISPR-associated endoribonuclease Cas2</fullName>
        <ecNumber evidence="8">3.1.-.-</ecNumber>
    </recommendedName>
</protein>
<dbReference type="PANTHER" id="PTHR34405:SF3">
    <property type="entry name" value="CRISPR-ASSOCIATED ENDORIBONUCLEASE CAS2 3"/>
    <property type="match status" value="1"/>
</dbReference>
<dbReference type="GO" id="GO:0051607">
    <property type="term" value="P:defense response to virus"/>
    <property type="evidence" value="ECO:0007669"/>
    <property type="project" value="UniProtKB-UniRule"/>
</dbReference>
<comment type="caution">
    <text evidence="9">The sequence shown here is derived from an EMBL/GenBank/DDBJ whole genome shotgun (WGS) entry which is preliminary data.</text>
</comment>
<dbReference type="HAMAP" id="MF_01471">
    <property type="entry name" value="Cas2"/>
    <property type="match status" value="1"/>
</dbReference>
<dbReference type="GO" id="GO:0016787">
    <property type="term" value="F:hydrolase activity"/>
    <property type="evidence" value="ECO:0007669"/>
    <property type="project" value="UniProtKB-KW"/>
</dbReference>
<organism evidence="9 10">
    <name type="scientific">Methanosalsum natronophilum</name>
    <dbReference type="NCBI Taxonomy" id="768733"/>
    <lineage>
        <taxon>Archaea</taxon>
        <taxon>Methanobacteriati</taxon>
        <taxon>Methanobacteriota</taxon>
        <taxon>Stenosarchaea group</taxon>
        <taxon>Methanomicrobia</taxon>
        <taxon>Methanosarcinales</taxon>
        <taxon>Methanosarcinaceae</taxon>
        <taxon>Methanosalsum</taxon>
    </lineage>
</organism>
<comment type="similarity">
    <text evidence="8">Belongs to the CRISPR-associated endoribonuclease Cas2 protein family.</text>
</comment>
<dbReference type="PANTHER" id="PTHR34405">
    <property type="entry name" value="CRISPR-ASSOCIATED ENDORIBONUCLEASE CAS2"/>
    <property type="match status" value="1"/>
</dbReference>
<evidence type="ECO:0000256" key="5">
    <source>
        <dbReference type="ARBA" id="ARBA00022801"/>
    </source>
</evidence>
<dbReference type="InterPro" id="IPR021127">
    <property type="entry name" value="CRISPR_associated_Cas2"/>
</dbReference>
<evidence type="ECO:0000256" key="6">
    <source>
        <dbReference type="ARBA" id="ARBA00022842"/>
    </source>
</evidence>
<evidence type="ECO:0000256" key="2">
    <source>
        <dbReference type="ARBA" id="ARBA00022722"/>
    </source>
</evidence>
<proteinExistence type="inferred from homology"/>
<sequence length="97" mass="11109">MTMIWVIYDIVDDKVRNKVARLCLNKGLYRVQKSVFLGDINSNLRDTLALECEAVIDPNVDSVYIFPMDSASFKQVKLLGQAFDKELVSDEVLTQFF</sequence>
<evidence type="ECO:0000313" key="10">
    <source>
        <dbReference type="Proteomes" id="UP000284763"/>
    </source>
</evidence>
<dbReference type="Gene3D" id="3.30.70.240">
    <property type="match status" value="1"/>
</dbReference>
<gene>
    <name evidence="8 9" type="primary">cas2</name>
    <name evidence="9" type="ORF">D5R95_00190</name>
</gene>
<comment type="cofactor">
    <cofactor evidence="1 8">
        <name>Mg(2+)</name>
        <dbReference type="ChEBI" id="CHEBI:18420"/>
    </cofactor>
</comment>